<reference evidence="2 3" key="1">
    <citation type="submission" date="2016-06" db="EMBL/GenBank/DDBJ databases">
        <title>Draft genome sequence of Flavobacterium succinicans strain DD5b.</title>
        <authorList>
            <person name="Poehlein A."/>
            <person name="Daniel R."/>
            <person name="Simeonova D.D."/>
        </authorList>
    </citation>
    <scope>NUCLEOTIDE SEQUENCE [LARGE SCALE GENOMIC DNA]</scope>
    <source>
        <strain evidence="2 3">DD5b</strain>
    </source>
</reference>
<dbReference type="Gene3D" id="2.60.40.10">
    <property type="entry name" value="Immunoglobulins"/>
    <property type="match status" value="1"/>
</dbReference>
<sequence length="1655" mass="176738">MFELGFFAKINEVCYRNLWFVLLLLPFFGLGQALSGNYIIGASQPAPFNTITNAIARINSSGVSGPVTFLLDDATYAASESFPIVINAFAGASAVNTLTIKPNTGKTVLIRANNSGATQVTSVIDLNGADYVVFDGNNGSVNKAMTVYNNSTVHTSPKTVFWLRNTASFNQVKNLNIQQNFSAVSDFSLGLYAGGSSISTTSDANNPNTTVNNVNFIDVKHLLYVNGTDETGNANWTVLNSSNSATSVFNKPFTGVVLTKTSNFTIGNNILSNLSETNLAYGDFPFAGGIAVTANNGIISNNQINNVISTVAETAFGIYIIGNNITLANNVVSNVASIGGGGTSTQNGFGIIVAGGDNAKIYHNSVRLGVNQASGISAAIYVETSCNALDIRNNIFVNAQTSGSTRVAFYSAGMDTSKFLNLDYNNYVSRQHIGSWGDYYTPSNLKATLANWKSATSKEANAQNITPDFVSNTTLRLEQTLNNESLQGIALAAVVTDIDGENRVKPYMGADEFTCTLPPTTSFGTTQSICYNREVASPNIGGVTFSSVPFNRYVTLNVIQGLQYRIATSSNAIGLIKKIALYNNAIPTVLLNSFSASSTSTSASLDWTASFTGVLRIEFTPTICQSSANTDTLTATFIGGNNTIDNPNAAGTNSWVGHVYDFSNAVGVPPSDANAFANYLGNFTQANTVSGTTRSFVQGYGGTDTCFPFTAGGTLQTVRTDTFAVRYKMQTTSAIYPAGCYFVNVRGDDGVRLYIDGVLVFNAWEQQGPSNFKNVLVSLTGNSLLEFDFYEKGGENVSDFTIFPVDAATLSTINTITPAGTTIRCVNTNTLLTGSDVATQDNSNNKIPPVSFQWQSSTDNVNWTDIASATGRDYTVPGTNPVAATQIYYRRNLKGTTVNSSGCVYSSNVVTIITGTTGTPIAPTYTPGTEVTCSSFRANWNTVSSATTYRLDVSTGSGFTSFVSGYSNLNVGFVTSFNVTGLGIGTYYYRVRAVGCNGSTSANVNTPLGYQTVVLDSPGTPAVGTITNVTCSSAGSVVLNNLPSGSWTINQIGTSTATYSGSGTSYTVTGLTAGNYTFTVTRGCTSSPTINVPIINSSSTTWNGSSWSNGIPDATKNAIVSTVVPNSPFISNLTACALTISSGVIATVPTGVTLTITNAVTTNGQLIFENNASLVQITNAMNTGAIEYRRKSSPMKNFDFTYWASPVSGQTAKLLSPNTLWDKYFRFNGSANDWVFDDGEMKPGVGFIIRTPKPGIYGAPYPETVVMPYKQPVAFKGVPNNGNYSFIAGANQMHLLGNPYPSAIDADKFIVDNVNIINGALYFWTHNTAIAQSGSDYVYTADDYASYTLTGGTGTGVGNFVDANGNGVMDPNEEMVSNKPLGKIAAGQSFFVESKAIPTATQFVFNNNMRVAGNNSQFFKQVTNTKKTNTIEKNRIWLNLTNSGGAFKQLLVGYITGATNDWDNLYDGLTFDGQEFVDFYSVNHGKNLTVQGRALPFSEKDEVPLGYRSTIAGTFNISIDNRDGALAGQAIWLEDKKTSTMHDLTKGKYTFIAIDGVENDRFVLKYTNKTLGTDDNELADKVLIVSVKNKKITVTSSAEAITQVQVFDLLGRKVYDKSKINTQEWTISNLSLSNQILIVKTTLPNGAISNKKIIY</sequence>
<dbReference type="NCBIfam" id="NF033708">
    <property type="entry name" value="T9SS_Cterm_ChiA"/>
    <property type="match status" value="1"/>
</dbReference>
<organism evidence="2 3">
    <name type="scientific">Flavobacterium succinicans</name>
    <dbReference type="NCBI Taxonomy" id="29536"/>
    <lineage>
        <taxon>Bacteria</taxon>
        <taxon>Pseudomonadati</taxon>
        <taxon>Bacteroidota</taxon>
        <taxon>Flavobacteriia</taxon>
        <taxon>Flavobacteriales</taxon>
        <taxon>Flavobacteriaceae</taxon>
        <taxon>Flavobacterium</taxon>
    </lineage>
</organism>
<comment type="caution">
    <text evidence="2">The sequence shown here is derived from an EMBL/GenBank/DDBJ whole genome shotgun (WGS) entry which is preliminary data.</text>
</comment>
<gene>
    <name evidence="2" type="ORF">FLB_14930</name>
</gene>
<name>A0A199XRD2_9FLAO</name>
<dbReference type="OrthoDB" id="1652165at2"/>
<proteinExistence type="predicted"/>
<dbReference type="PROSITE" id="PS51820">
    <property type="entry name" value="PA14"/>
    <property type="match status" value="1"/>
</dbReference>
<protein>
    <recommendedName>
        <fullName evidence="1">PA14 domain-containing protein</fullName>
    </recommendedName>
</protein>
<dbReference type="InterPro" id="IPR037524">
    <property type="entry name" value="PA14/GLEYA"/>
</dbReference>
<evidence type="ECO:0000313" key="3">
    <source>
        <dbReference type="Proteomes" id="UP000093807"/>
    </source>
</evidence>
<dbReference type="InterPro" id="IPR013783">
    <property type="entry name" value="Ig-like_fold"/>
</dbReference>
<dbReference type="Proteomes" id="UP000093807">
    <property type="component" value="Unassembled WGS sequence"/>
</dbReference>
<keyword evidence="3" id="KW-1185">Reference proteome</keyword>
<dbReference type="InterPro" id="IPR011050">
    <property type="entry name" value="Pectin_lyase_fold/virulence"/>
</dbReference>
<dbReference type="RefSeq" id="WP_064715314.1">
    <property type="nucleotide sequence ID" value="NZ_JMTM01000046.1"/>
</dbReference>
<evidence type="ECO:0000259" key="1">
    <source>
        <dbReference type="PROSITE" id="PS51820"/>
    </source>
</evidence>
<dbReference type="PATRIC" id="fig|29536.5.peg.1569"/>
<dbReference type="SUPFAM" id="SSF51126">
    <property type="entry name" value="Pectin lyase-like"/>
    <property type="match status" value="1"/>
</dbReference>
<accession>A0A199XRD2</accession>
<dbReference type="EMBL" id="JMTM01000046">
    <property type="protein sequence ID" value="OAZ03806.1"/>
    <property type="molecule type" value="Genomic_DNA"/>
</dbReference>
<feature type="domain" description="PA14" evidence="1">
    <location>
        <begin position="666"/>
        <end position="820"/>
    </location>
</feature>
<evidence type="ECO:0000313" key="2">
    <source>
        <dbReference type="EMBL" id="OAZ03806.1"/>
    </source>
</evidence>